<sequence>FLSTNWIAPSACSFGAYSNGTRSGDHRMAERSDSQTFGSFDEDAEAAVDAQNPAVLAVEKEDVVLTEQSGESLQQLMRQARLVSYISIAVTLVSGFTGLVSAIVIGSAATLGYALESFVDVFSSAIVLWRFWEDSPSESVAFQRSMASREKRASVAIAITFVAIGLIVAPVALGHLVEAHHMEDVGVILVSSVINLFILSALAIIKLKLAVKLKSPALRKDGITSAAVAVLCLGIIMSIGIYHINQAIWWLDAIVAITVAGMLIFLGIRTLLKNDWMSREFWWGGSNY</sequence>
<feature type="transmembrane region" description="Helical" evidence="11">
    <location>
        <begin position="185"/>
        <end position="205"/>
    </location>
</feature>
<evidence type="ECO:0000313" key="14">
    <source>
        <dbReference type="Proteomes" id="UP001190700"/>
    </source>
</evidence>
<dbReference type="Gene3D" id="1.20.1510.10">
    <property type="entry name" value="Cation efflux protein transmembrane domain"/>
    <property type="match status" value="1"/>
</dbReference>
<evidence type="ECO:0000256" key="7">
    <source>
        <dbReference type="ARBA" id="ARBA00022989"/>
    </source>
</evidence>
<evidence type="ECO:0000256" key="2">
    <source>
        <dbReference type="ARBA" id="ARBA00004644"/>
    </source>
</evidence>
<comment type="similarity">
    <text evidence="3">Belongs to the TMEM163 family.</text>
</comment>
<feature type="transmembrane region" description="Helical" evidence="11">
    <location>
        <begin position="111"/>
        <end position="132"/>
    </location>
</feature>
<dbReference type="GO" id="GO:0031901">
    <property type="term" value="C:early endosome membrane"/>
    <property type="evidence" value="ECO:0007669"/>
    <property type="project" value="UniProtKB-SubCell"/>
</dbReference>
<evidence type="ECO:0000256" key="4">
    <source>
        <dbReference type="ARBA" id="ARBA00022692"/>
    </source>
</evidence>
<dbReference type="Pfam" id="PF01545">
    <property type="entry name" value="Cation_efflux"/>
    <property type="match status" value="1"/>
</dbReference>
<comment type="caution">
    <text evidence="13">The sequence shown here is derived from an EMBL/GenBank/DDBJ whole genome shotgun (WGS) entry which is preliminary data.</text>
</comment>
<keyword evidence="6" id="KW-0862">Zinc</keyword>
<keyword evidence="8" id="KW-0770">Synapse</keyword>
<comment type="subcellular location">
    <subcellularLocation>
        <location evidence="2">Cytoplasmic vesicle</location>
        <location evidence="2">Secretory vesicle</location>
        <location evidence="2">Synaptic vesicle membrane</location>
        <topology evidence="2">Multi-pass membrane protein</topology>
    </subcellularLocation>
    <subcellularLocation>
        <location evidence="1">Early endosome membrane</location>
    </subcellularLocation>
</comment>
<dbReference type="SUPFAM" id="SSF161111">
    <property type="entry name" value="Cation efflux protein transmembrane domain-like"/>
    <property type="match status" value="1"/>
</dbReference>
<keyword evidence="4 11" id="KW-0812">Transmembrane</keyword>
<evidence type="ECO:0000256" key="6">
    <source>
        <dbReference type="ARBA" id="ARBA00022833"/>
    </source>
</evidence>
<feature type="non-terminal residue" evidence="13">
    <location>
        <position position="1"/>
    </location>
</feature>
<dbReference type="EMBL" id="LGRX02015674">
    <property type="protein sequence ID" value="KAK3263151.1"/>
    <property type="molecule type" value="Genomic_DNA"/>
</dbReference>
<evidence type="ECO:0000256" key="1">
    <source>
        <dbReference type="ARBA" id="ARBA00004146"/>
    </source>
</evidence>
<accession>A0AAE0FQ50</accession>
<feature type="domain" description="Cation efflux protein transmembrane" evidence="12">
    <location>
        <begin position="85"/>
        <end position="273"/>
    </location>
</feature>
<evidence type="ECO:0000256" key="10">
    <source>
        <dbReference type="ARBA" id="ARBA00023329"/>
    </source>
</evidence>
<evidence type="ECO:0000256" key="5">
    <source>
        <dbReference type="ARBA" id="ARBA00022753"/>
    </source>
</evidence>
<evidence type="ECO:0000313" key="13">
    <source>
        <dbReference type="EMBL" id="KAK3263151.1"/>
    </source>
</evidence>
<dbReference type="InterPro" id="IPR027469">
    <property type="entry name" value="Cation_efflux_TMD_sf"/>
</dbReference>
<dbReference type="PANTHER" id="PTHR31937:SF2">
    <property type="entry name" value="TRANSMEMBRANE PROTEIN 163"/>
    <property type="match status" value="1"/>
</dbReference>
<feature type="transmembrane region" description="Helical" evidence="11">
    <location>
        <begin position="250"/>
        <end position="272"/>
    </location>
</feature>
<feature type="transmembrane region" description="Helical" evidence="11">
    <location>
        <begin position="82"/>
        <end position="105"/>
    </location>
</feature>
<dbReference type="PANTHER" id="PTHR31937">
    <property type="entry name" value="TRANSMEMBRANE PROTEIN 163"/>
    <property type="match status" value="1"/>
</dbReference>
<dbReference type="InterPro" id="IPR058533">
    <property type="entry name" value="Cation_efflux_TM"/>
</dbReference>
<evidence type="ECO:0000256" key="8">
    <source>
        <dbReference type="ARBA" id="ARBA00023018"/>
    </source>
</evidence>
<protein>
    <recommendedName>
        <fullName evidence="12">Cation efflux protein transmembrane domain-containing protein</fullName>
    </recommendedName>
</protein>
<name>A0AAE0FQ50_9CHLO</name>
<evidence type="ECO:0000256" key="11">
    <source>
        <dbReference type="SAM" id="Phobius"/>
    </source>
</evidence>
<proteinExistence type="inferred from homology"/>
<feature type="transmembrane region" description="Helical" evidence="11">
    <location>
        <begin position="226"/>
        <end position="244"/>
    </location>
</feature>
<gene>
    <name evidence="13" type="ORF">CYMTET_28028</name>
</gene>
<evidence type="ECO:0000256" key="3">
    <source>
        <dbReference type="ARBA" id="ARBA00008731"/>
    </source>
</evidence>
<reference evidence="13 14" key="1">
    <citation type="journal article" date="2015" name="Genome Biol. Evol.">
        <title>Comparative Genomics of a Bacterivorous Green Alga Reveals Evolutionary Causalities and Consequences of Phago-Mixotrophic Mode of Nutrition.</title>
        <authorList>
            <person name="Burns J.A."/>
            <person name="Paasch A."/>
            <person name="Narechania A."/>
            <person name="Kim E."/>
        </authorList>
    </citation>
    <scope>NUCLEOTIDE SEQUENCE [LARGE SCALE GENOMIC DNA]</scope>
    <source>
        <strain evidence="13 14">PLY_AMNH</strain>
    </source>
</reference>
<keyword evidence="7 11" id="KW-1133">Transmembrane helix</keyword>
<keyword evidence="10" id="KW-0968">Cytoplasmic vesicle</keyword>
<keyword evidence="14" id="KW-1185">Reference proteome</keyword>
<evidence type="ECO:0000259" key="12">
    <source>
        <dbReference type="Pfam" id="PF01545"/>
    </source>
</evidence>
<keyword evidence="9 11" id="KW-0472">Membrane</keyword>
<feature type="transmembrane region" description="Helical" evidence="11">
    <location>
        <begin position="153"/>
        <end position="173"/>
    </location>
</feature>
<evidence type="ECO:0000256" key="9">
    <source>
        <dbReference type="ARBA" id="ARBA00023136"/>
    </source>
</evidence>
<dbReference type="GO" id="GO:0008324">
    <property type="term" value="F:monoatomic cation transmembrane transporter activity"/>
    <property type="evidence" value="ECO:0007669"/>
    <property type="project" value="InterPro"/>
</dbReference>
<keyword evidence="5" id="KW-0967">Endosome</keyword>
<dbReference type="AlphaFoldDB" id="A0AAE0FQ50"/>
<organism evidence="13 14">
    <name type="scientific">Cymbomonas tetramitiformis</name>
    <dbReference type="NCBI Taxonomy" id="36881"/>
    <lineage>
        <taxon>Eukaryota</taxon>
        <taxon>Viridiplantae</taxon>
        <taxon>Chlorophyta</taxon>
        <taxon>Pyramimonadophyceae</taxon>
        <taxon>Pyramimonadales</taxon>
        <taxon>Pyramimonadaceae</taxon>
        <taxon>Cymbomonas</taxon>
    </lineage>
</organism>
<dbReference type="InterPro" id="IPR026765">
    <property type="entry name" value="Tmem163"/>
</dbReference>
<dbReference type="Proteomes" id="UP001190700">
    <property type="component" value="Unassembled WGS sequence"/>
</dbReference>